<evidence type="ECO:0000256" key="2">
    <source>
        <dbReference type="ARBA" id="ARBA00010980"/>
    </source>
</evidence>
<evidence type="ECO:0000256" key="3">
    <source>
        <dbReference type="ARBA" id="ARBA00022525"/>
    </source>
</evidence>
<reference evidence="10" key="1">
    <citation type="journal article" date="2021" name="Nat. Commun.">
        <title>Genetic determinants of endophytism in the Arabidopsis root mycobiome.</title>
        <authorList>
            <person name="Mesny F."/>
            <person name="Miyauchi S."/>
            <person name="Thiergart T."/>
            <person name="Pickel B."/>
            <person name="Atanasova L."/>
            <person name="Karlsson M."/>
            <person name="Huettel B."/>
            <person name="Barry K.W."/>
            <person name="Haridas S."/>
            <person name="Chen C."/>
            <person name="Bauer D."/>
            <person name="Andreopoulos W."/>
            <person name="Pangilinan J."/>
            <person name="LaButti K."/>
            <person name="Riley R."/>
            <person name="Lipzen A."/>
            <person name="Clum A."/>
            <person name="Drula E."/>
            <person name="Henrissat B."/>
            <person name="Kohler A."/>
            <person name="Grigoriev I.V."/>
            <person name="Martin F.M."/>
            <person name="Hacquard S."/>
        </authorList>
    </citation>
    <scope>NUCLEOTIDE SEQUENCE</scope>
    <source>
        <strain evidence="10">MPI-CAGE-AT-0016</strain>
    </source>
</reference>
<dbReference type="OrthoDB" id="1637350at2759"/>
<dbReference type="PANTHER" id="PTHR31683:SF16">
    <property type="entry name" value="PECTIN LYASE A-RELATED"/>
    <property type="match status" value="1"/>
</dbReference>
<dbReference type="SMART" id="SM00656">
    <property type="entry name" value="Amb_all"/>
    <property type="match status" value="1"/>
</dbReference>
<dbReference type="AlphaFoldDB" id="A0A8K0TIV7"/>
<dbReference type="Gene3D" id="2.160.20.10">
    <property type="entry name" value="Single-stranded right-handed beta-helix, Pectin lyase-like"/>
    <property type="match status" value="1"/>
</dbReference>
<dbReference type="GO" id="GO:0047490">
    <property type="term" value="F:pectin lyase activity"/>
    <property type="evidence" value="ECO:0007669"/>
    <property type="project" value="UniProtKB-EC"/>
</dbReference>
<evidence type="ECO:0000256" key="6">
    <source>
        <dbReference type="ARBA" id="ARBA00036818"/>
    </source>
</evidence>
<organism evidence="10 11">
    <name type="scientific">Plectosphaerella cucumerina</name>
    <dbReference type="NCBI Taxonomy" id="40658"/>
    <lineage>
        <taxon>Eukaryota</taxon>
        <taxon>Fungi</taxon>
        <taxon>Dikarya</taxon>
        <taxon>Ascomycota</taxon>
        <taxon>Pezizomycotina</taxon>
        <taxon>Sordariomycetes</taxon>
        <taxon>Hypocreomycetidae</taxon>
        <taxon>Glomerellales</taxon>
        <taxon>Plectosphaerellaceae</taxon>
        <taxon>Plectosphaerella</taxon>
    </lineage>
</organism>
<evidence type="ECO:0000313" key="11">
    <source>
        <dbReference type="Proteomes" id="UP000813385"/>
    </source>
</evidence>
<dbReference type="SUPFAM" id="SSF51126">
    <property type="entry name" value="Pectin lyase-like"/>
    <property type="match status" value="1"/>
</dbReference>
<comment type="caution">
    <text evidence="10">The sequence shown here is derived from an EMBL/GenBank/DDBJ whole genome shotgun (WGS) entry which is preliminary data.</text>
</comment>
<dbReference type="InterPro" id="IPR002022">
    <property type="entry name" value="Pec_lyase"/>
</dbReference>
<dbReference type="InterPro" id="IPR012334">
    <property type="entry name" value="Pectin_lyas_fold"/>
</dbReference>
<proteinExistence type="inferred from homology"/>
<comment type="similarity">
    <text evidence="2">Belongs to the polysaccharide lyase 1 family.</text>
</comment>
<feature type="chain" id="PRO_5035437468" description="pectin lyase" evidence="8">
    <location>
        <begin position="19"/>
        <end position="378"/>
    </location>
</feature>
<evidence type="ECO:0000256" key="7">
    <source>
        <dbReference type="ARBA" id="ARBA00039082"/>
    </source>
</evidence>
<dbReference type="GO" id="GO:0030570">
    <property type="term" value="F:pectate lyase activity"/>
    <property type="evidence" value="ECO:0007669"/>
    <property type="project" value="InterPro"/>
</dbReference>
<evidence type="ECO:0000256" key="5">
    <source>
        <dbReference type="ARBA" id="ARBA00023239"/>
    </source>
</evidence>
<keyword evidence="5 10" id="KW-0456">Lyase</keyword>
<dbReference type="InterPro" id="IPR011050">
    <property type="entry name" value="Pectin_lyase_fold/virulence"/>
</dbReference>
<evidence type="ECO:0000256" key="4">
    <source>
        <dbReference type="ARBA" id="ARBA00022729"/>
    </source>
</evidence>
<sequence length="378" mass="39505">MRVSIAAALVALVHSAAAVTGAAEGFAKGVTGGGSGRTVTPTTNAELVSYLGSSEKLNIVLTKTFDFTTADGTVSEKGCAPWGTGSTCQLAINKDKWCDNYQPNAAKVNVKYNKAGLQPIAVKSNKSLVGSGNKGIIRGKGLRMSGGVTNIIIQNIKIEELNPQYVWGGDAVTLDGADLVWIDHVTTSRIGRQHIVLGNNASGRVTISNCDIDGRSSWSADSGCTGNHYWALYFTGSNDMITFKNNYVHHTSGRSPKVGGNTLLHAANNYWYSNPGHAFEADSGAKILVEGSIFQNVKAAVDPNYAKGSWFVSPDANTNKQCAASLGRNCQLNAYGSSGSLSGATTGFLSNFKGKNIAAAAGPNDAKNVVNTAGFGKI</sequence>
<keyword evidence="11" id="KW-1185">Reference proteome</keyword>
<dbReference type="GO" id="GO:0005576">
    <property type="term" value="C:extracellular region"/>
    <property type="evidence" value="ECO:0007669"/>
    <property type="project" value="UniProtKB-SubCell"/>
</dbReference>
<dbReference type="EC" id="4.2.2.10" evidence="7"/>
<protein>
    <recommendedName>
        <fullName evidence="7">pectin lyase</fullName>
        <ecNumber evidence="7">4.2.2.10</ecNumber>
    </recommendedName>
</protein>
<name>A0A8K0TIV7_9PEZI</name>
<keyword evidence="3" id="KW-0964">Secreted</keyword>
<feature type="signal peptide" evidence="8">
    <location>
        <begin position="1"/>
        <end position="18"/>
    </location>
</feature>
<dbReference type="PANTHER" id="PTHR31683">
    <property type="entry name" value="PECTATE LYASE 18-RELATED"/>
    <property type="match status" value="1"/>
</dbReference>
<dbReference type="GO" id="GO:0000272">
    <property type="term" value="P:polysaccharide catabolic process"/>
    <property type="evidence" value="ECO:0007669"/>
    <property type="project" value="UniProtKB-KW"/>
</dbReference>
<keyword evidence="4 8" id="KW-0732">Signal</keyword>
<comment type="subcellular location">
    <subcellularLocation>
        <location evidence="1">Secreted</location>
    </subcellularLocation>
</comment>
<evidence type="ECO:0000259" key="9">
    <source>
        <dbReference type="SMART" id="SM00656"/>
    </source>
</evidence>
<dbReference type="InterPro" id="IPR045032">
    <property type="entry name" value="PEL"/>
</dbReference>
<evidence type="ECO:0000313" key="10">
    <source>
        <dbReference type="EMBL" id="KAH7363325.1"/>
    </source>
</evidence>
<dbReference type="EMBL" id="JAGPXD010000003">
    <property type="protein sequence ID" value="KAH7363325.1"/>
    <property type="molecule type" value="Genomic_DNA"/>
</dbReference>
<accession>A0A8K0TIV7</accession>
<feature type="domain" description="Pectate lyase" evidence="9">
    <location>
        <begin position="91"/>
        <end position="300"/>
    </location>
</feature>
<gene>
    <name evidence="10" type="ORF">B0T11DRAFT_92749</name>
</gene>
<comment type="catalytic activity">
    <reaction evidence="6">
        <text>Eliminative cleavage of (1-&gt;4)-alpha-D-galacturonan methyl ester to give oligosaccharides with 4-deoxy-6-O-methyl-alpha-D-galact-4-enuronosyl groups at their non-reducing ends.</text>
        <dbReference type="EC" id="4.2.2.10"/>
    </reaction>
</comment>
<dbReference type="Proteomes" id="UP000813385">
    <property type="component" value="Unassembled WGS sequence"/>
</dbReference>
<dbReference type="FunFam" id="2.160.20.10:FF:000003">
    <property type="entry name" value="Pectin lyase F"/>
    <property type="match status" value="1"/>
</dbReference>
<evidence type="ECO:0000256" key="8">
    <source>
        <dbReference type="SAM" id="SignalP"/>
    </source>
</evidence>
<evidence type="ECO:0000256" key="1">
    <source>
        <dbReference type="ARBA" id="ARBA00004613"/>
    </source>
</evidence>